<feature type="coiled-coil region" evidence="1">
    <location>
        <begin position="51"/>
        <end position="83"/>
    </location>
</feature>
<evidence type="ECO:0000256" key="2">
    <source>
        <dbReference type="SAM" id="Phobius"/>
    </source>
</evidence>
<dbReference type="CDD" id="cd00592">
    <property type="entry name" value="HTH_MerR-like"/>
    <property type="match status" value="1"/>
</dbReference>
<keyword evidence="1" id="KW-0175">Coiled coil</keyword>
<protein>
    <submittedName>
        <fullName evidence="4">MerR family transcriptional regulator</fullName>
    </submittedName>
</protein>
<dbReference type="EMBL" id="DSDM01000100">
    <property type="protein sequence ID" value="HDQ88836.1"/>
    <property type="molecule type" value="Genomic_DNA"/>
</dbReference>
<feature type="domain" description="HTH merR-type" evidence="3">
    <location>
        <begin position="11"/>
        <end position="59"/>
    </location>
</feature>
<dbReference type="GO" id="GO:0003677">
    <property type="term" value="F:DNA binding"/>
    <property type="evidence" value="ECO:0007669"/>
    <property type="project" value="InterPro"/>
</dbReference>
<dbReference type="Gene3D" id="1.10.1660.10">
    <property type="match status" value="1"/>
</dbReference>
<dbReference type="PROSITE" id="PS50937">
    <property type="entry name" value="HTH_MERR_2"/>
    <property type="match status" value="1"/>
</dbReference>
<evidence type="ECO:0000256" key="1">
    <source>
        <dbReference type="SAM" id="Coils"/>
    </source>
</evidence>
<dbReference type="Proteomes" id="UP000886066">
    <property type="component" value="Unassembled WGS sequence"/>
</dbReference>
<evidence type="ECO:0000259" key="3">
    <source>
        <dbReference type="PROSITE" id="PS50937"/>
    </source>
</evidence>
<dbReference type="InterPro" id="IPR000551">
    <property type="entry name" value="MerR-type_HTH_dom"/>
</dbReference>
<dbReference type="Pfam" id="PF00376">
    <property type="entry name" value="MerR"/>
    <property type="match status" value="1"/>
</dbReference>
<feature type="non-terminal residue" evidence="4">
    <location>
        <position position="395"/>
    </location>
</feature>
<name>A0A7C1HMV7_UNCKA</name>
<organism evidence="4">
    <name type="scientific">candidate division WWE3 bacterium</name>
    <dbReference type="NCBI Taxonomy" id="2053526"/>
    <lineage>
        <taxon>Bacteria</taxon>
        <taxon>Katanobacteria</taxon>
    </lineage>
</organism>
<keyword evidence="2" id="KW-0812">Transmembrane</keyword>
<keyword evidence="2" id="KW-0472">Membrane</keyword>
<evidence type="ECO:0000313" key="4">
    <source>
        <dbReference type="EMBL" id="HDQ88836.1"/>
    </source>
</evidence>
<sequence>MIDPAQNKVNKITVGKAAKMLGMSSSSVRRLEEADRINSQRDENNYRYYLLEDVLKLKETLEAEKLEAKQAQLEKITANQHQEEIFDPTVTQTATPKVASDVTTTPAIKKLGLKTQITKEEDPFYTNFKKHINLISAGFVMASLMLMLFSGIMLTPPKAKSHIYKNITNVLDRTGARLASALNIEIQQIEPFTQKKEKEMLASVLGVRNRNPQYQVEFNVPVIARNTLTVEGAFNANGSAQFNNGLTTNTLTFVSPGQINNLLALDDTSKASLEDILELSGDATGTLSNITIEELAGLSIGDIDDSDGNLLFVDGGEIVGGTLADLDTTEITELGTIKTGTWEADVISPEYGGTGMSSFASVLLHGGNSFGEIAKIGTTDTYGLSLMTNNIDRLL</sequence>
<keyword evidence="2" id="KW-1133">Transmembrane helix</keyword>
<dbReference type="SUPFAM" id="SSF46955">
    <property type="entry name" value="Putative DNA-binding domain"/>
    <property type="match status" value="1"/>
</dbReference>
<dbReference type="InterPro" id="IPR009061">
    <property type="entry name" value="DNA-bd_dom_put_sf"/>
</dbReference>
<dbReference type="AlphaFoldDB" id="A0A7C1HMV7"/>
<reference evidence="4" key="1">
    <citation type="journal article" date="2020" name="mSystems">
        <title>Genome- and Community-Level Interaction Insights into Carbon Utilization and Element Cycling Functions of Hydrothermarchaeota in Hydrothermal Sediment.</title>
        <authorList>
            <person name="Zhou Z."/>
            <person name="Liu Y."/>
            <person name="Xu W."/>
            <person name="Pan J."/>
            <person name="Luo Z.H."/>
            <person name="Li M."/>
        </authorList>
    </citation>
    <scope>NUCLEOTIDE SEQUENCE [LARGE SCALE GENOMIC DNA]</scope>
    <source>
        <strain evidence="4">SpSt-1219</strain>
    </source>
</reference>
<comment type="caution">
    <text evidence="4">The sequence shown here is derived from an EMBL/GenBank/DDBJ whole genome shotgun (WGS) entry which is preliminary data.</text>
</comment>
<dbReference type="GO" id="GO:0006355">
    <property type="term" value="P:regulation of DNA-templated transcription"/>
    <property type="evidence" value="ECO:0007669"/>
    <property type="project" value="InterPro"/>
</dbReference>
<gene>
    <name evidence="4" type="ORF">ENN92_01675</name>
</gene>
<dbReference type="SMART" id="SM00422">
    <property type="entry name" value="HTH_MERR"/>
    <property type="match status" value="1"/>
</dbReference>
<accession>A0A7C1HMV7</accession>
<proteinExistence type="predicted"/>
<feature type="transmembrane region" description="Helical" evidence="2">
    <location>
        <begin position="134"/>
        <end position="154"/>
    </location>
</feature>